<sequence length="640" mass="69964">MPPAGPNYYKVGAWQIRQQLHRQLPPTTLYAFGPTAETASWPAPTFETVRDVPISVRWTNHLPSPSFLAYAIDPTLHMARPGHGVPMVVHLHGGATEPQSDGRPEAWFTPDFAEKGPAWKKEVYTYTNRQLPTTLWYHDHALGLTRLGMFAGLAGMYLIRDPGREPAGLPSGRYEVPLIIQDRMLNGDGSLLYPSQGLNPEHPIWMPEFFGDLVAVNGKIWPYLEVEPRKYRFRILDASNSRFYRLALAERATGAPGPAFQQIGSDGGYLESPVRLADPAESESPPLLIAPAERADVIVDFGGLKPGAELILRNTARAPFPGGDPADPNTVGQVMLFRVVPLTSPDESVIPEHLGPITRLSEPILTRTLDLEELEGANGPLAVLLDGAMWDDPITETPQVGTTEAWEIFNTTEDTHPIHIHLVQFQVQSRQKFDVDAFLAARHGGGGSSRAAAARASHDGSRGFRIGRPRPPDPNERGWKDTFRMNPGEVTRVIARFSPQDNRPAYAFDATAEPGYVWHCHILEHEDNEMMRPYKLSSPAPASFRASAGRLGEAHAAPNPARAGAQVSFAVPGAGEAELALFGLDGGRVRTLARGTFGPGPSVATWDGRDERGAEVPAGVYFLKLRAGARNAVRRIAVVR</sequence>
<accession>A0A538U1B8</accession>
<reference evidence="8 9" key="1">
    <citation type="journal article" date="2019" name="Nat. Microbiol.">
        <title>Mediterranean grassland soil C-N compound turnover is dependent on rainfall and depth, and is mediated by genomically divergent microorganisms.</title>
        <authorList>
            <person name="Diamond S."/>
            <person name="Andeer P.F."/>
            <person name="Li Z."/>
            <person name="Crits-Christoph A."/>
            <person name="Burstein D."/>
            <person name="Anantharaman K."/>
            <person name="Lane K.R."/>
            <person name="Thomas B.C."/>
            <person name="Pan C."/>
            <person name="Northen T.R."/>
            <person name="Banfield J.F."/>
        </authorList>
    </citation>
    <scope>NUCLEOTIDE SEQUENCE [LARGE SCALE GENOMIC DNA]</scope>
    <source>
        <strain evidence="8">WS_11</strain>
    </source>
</reference>
<keyword evidence="4" id="KW-0186">Copper</keyword>
<dbReference type="SUPFAM" id="SSF49503">
    <property type="entry name" value="Cupredoxins"/>
    <property type="match status" value="3"/>
</dbReference>
<feature type="compositionally biased region" description="Basic and acidic residues" evidence="5">
    <location>
        <begin position="470"/>
        <end position="481"/>
    </location>
</feature>
<name>A0A538U1B8_UNCEI</name>
<dbReference type="GO" id="GO:0005507">
    <property type="term" value="F:copper ion binding"/>
    <property type="evidence" value="ECO:0007669"/>
    <property type="project" value="InterPro"/>
</dbReference>
<evidence type="ECO:0000313" key="9">
    <source>
        <dbReference type="Proteomes" id="UP000319771"/>
    </source>
</evidence>
<dbReference type="CDD" id="cd13844">
    <property type="entry name" value="CuRO_1_BOD_CotA_like"/>
    <property type="match status" value="1"/>
</dbReference>
<evidence type="ECO:0000259" key="7">
    <source>
        <dbReference type="Pfam" id="PF07732"/>
    </source>
</evidence>
<feature type="region of interest" description="Disordered" evidence="5">
    <location>
        <begin position="444"/>
        <end position="481"/>
    </location>
</feature>
<comment type="similarity">
    <text evidence="1">Belongs to the multicopper oxidase family.</text>
</comment>
<dbReference type="EMBL" id="VBPB01000288">
    <property type="protein sequence ID" value="TMQ69706.1"/>
    <property type="molecule type" value="Genomic_DNA"/>
</dbReference>
<evidence type="ECO:0000313" key="8">
    <source>
        <dbReference type="EMBL" id="TMQ69706.1"/>
    </source>
</evidence>
<dbReference type="Proteomes" id="UP000319771">
    <property type="component" value="Unassembled WGS sequence"/>
</dbReference>
<dbReference type="PANTHER" id="PTHR48267">
    <property type="entry name" value="CUPREDOXIN SUPERFAMILY PROTEIN"/>
    <property type="match status" value="1"/>
</dbReference>
<dbReference type="FunFam" id="2.60.40.420:FF:000081">
    <property type="entry name" value="Spore coat protein A"/>
    <property type="match status" value="1"/>
</dbReference>
<dbReference type="PANTHER" id="PTHR48267:SF1">
    <property type="entry name" value="BILIRUBIN OXIDASE"/>
    <property type="match status" value="1"/>
</dbReference>
<evidence type="ECO:0000259" key="6">
    <source>
        <dbReference type="Pfam" id="PF07731"/>
    </source>
</evidence>
<gene>
    <name evidence="8" type="ORF">E6K81_14315</name>
</gene>
<dbReference type="CDD" id="cd13868">
    <property type="entry name" value="CuRO_2_CotA_like"/>
    <property type="match status" value="1"/>
</dbReference>
<protein>
    <submittedName>
        <fullName evidence="8">Copper oxidase</fullName>
    </submittedName>
</protein>
<dbReference type="InterPro" id="IPR045087">
    <property type="entry name" value="Cu-oxidase_fam"/>
</dbReference>
<dbReference type="InterPro" id="IPR008972">
    <property type="entry name" value="Cupredoxin"/>
</dbReference>
<organism evidence="8 9">
    <name type="scientific">Eiseniibacteriota bacterium</name>
    <dbReference type="NCBI Taxonomy" id="2212470"/>
    <lineage>
        <taxon>Bacteria</taxon>
        <taxon>Candidatus Eiseniibacteriota</taxon>
    </lineage>
</organism>
<evidence type="ECO:0000256" key="5">
    <source>
        <dbReference type="SAM" id="MobiDB-lite"/>
    </source>
</evidence>
<dbReference type="GO" id="GO:0016491">
    <property type="term" value="F:oxidoreductase activity"/>
    <property type="evidence" value="ECO:0007669"/>
    <property type="project" value="UniProtKB-KW"/>
</dbReference>
<keyword evidence="2" id="KW-0479">Metal-binding</keyword>
<evidence type="ECO:0000256" key="1">
    <source>
        <dbReference type="ARBA" id="ARBA00010609"/>
    </source>
</evidence>
<comment type="caution">
    <text evidence="8">The sequence shown here is derived from an EMBL/GenBank/DDBJ whole genome shotgun (WGS) entry which is preliminary data.</text>
</comment>
<feature type="domain" description="Plastocyanin-like" evidence="7">
    <location>
        <begin position="86"/>
        <end position="162"/>
    </location>
</feature>
<evidence type="ECO:0000256" key="4">
    <source>
        <dbReference type="ARBA" id="ARBA00023008"/>
    </source>
</evidence>
<dbReference type="InterPro" id="IPR011706">
    <property type="entry name" value="Cu-oxidase_C"/>
</dbReference>
<keyword evidence="3" id="KW-0560">Oxidoreductase</keyword>
<dbReference type="Gene3D" id="2.60.40.4070">
    <property type="match status" value="1"/>
</dbReference>
<dbReference type="Pfam" id="PF07731">
    <property type="entry name" value="Cu-oxidase_2"/>
    <property type="match status" value="1"/>
</dbReference>
<dbReference type="Gene3D" id="2.60.40.420">
    <property type="entry name" value="Cupredoxins - blue copper proteins"/>
    <property type="match status" value="3"/>
</dbReference>
<dbReference type="InterPro" id="IPR011707">
    <property type="entry name" value="Cu-oxidase-like_N"/>
</dbReference>
<proteinExistence type="inferred from homology"/>
<dbReference type="CDD" id="cd13891">
    <property type="entry name" value="CuRO_3_CotA_like"/>
    <property type="match status" value="1"/>
</dbReference>
<feature type="domain" description="Plastocyanin-like" evidence="6">
    <location>
        <begin position="386"/>
        <end position="534"/>
    </location>
</feature>
<dbReference type="AlphaFoldDB" id="A0A538U1B8"/>
<dbReference type="Pfam" id="PF07732">
    <property type="entry name" value="Cu-oxidase_3"/>
    <property type="match status" value="1"/>
</dbReference>
<evidence type="ECO:0000256" key="2">
    <source>
        <dbReference type="ARBA" id="ARBA00022723"/>
    </source>
</evidence>
<evidence type="ECO:0000256" key="3">
    <source>
        <dbReference type="ARBA" id="ARBA00023002"/>
    </source>
</evidence>